<keyword evidence="3" id="KW-0472">Membrane</keyword>
<dbReference type="PROSITE" id="PS50006">
    <property type="entry name" value="FHA_DOMAIN"/>
    <property type="match status" value="1"/>
</dbReference>
<feature type="transmembrane region" description="Helical" evidence="3">
    <location>
        <begin position="12"/>
        <end position="34"/>
    </location>
</feature>
<dbReference type="EMBL" id="BAAAOF010000004">
    <property type="protein sequence ID" value="GAA1929423.1"/>
    <property type="molecule type" value="Genomic_DNA"/>
</dbReference>
<gene>
    <name evidence="5" type="ORF">GCM10009775_21850</name>
</gene>
<dbReference type="InterPro" id="IPR008984">
    <property type="entry name" value="SMAD_FHA_dom_sf"/>
</dbReference>
<feature type="region of interest" description="Disordered" evidence="2">
    <location>
        <begin position="300"/>
        <end position="329"/>
    </location>
</feature>
<evidence type="ECO:0000256" key="3">
    <source>
        <dbReference type="SAM" id="Phobius"/>
    </source>
</evidence>
<dbReference type="Pfam" id="PF00498">
    <property type="entry name" value="FHA"/>
    <property type="match status" value="1"/>
</dbReference>
<dbReference type="RefSeq" id="WP_248148483.1">
    <property type="nucleotide sequence ID" value="NZ_BAAAOF010000004.1"/>
</dbReference>
<feature type="compositionally biased region" description="Pro residues" evidence="2">
    <location>
        <begin position="170"/>
        <end position="181"/>
    </location>
</feature>
<evidence type="ECO:0000259" key="4">
    <source>
        <dbReference type="PROSITE" id="PS50006"/>
    </source>
</evidence>
<feature type="transmembrane region" description="Helical" evidence="3">
    <location>
        <begin position="54"/>
        <end position="81"/>
    </location>
</feature>
<dbReference type="CDD" id="cd00060">
    <property type="entry name" value="FHA"/>
    <property type="match status" value="1"/>
</dbReference>
<name>A0ABP5B3I5_9MICO</name>
<dbReference type="Proteomes" id="UP001501343">
    <property type="component" value="Unassembled WGS sequence"/>
</dbReference>
<protein>
    <recommendedName>
        <fullName evidence="4">FHA domain-containing protein</fullName>
    </recommendedName>
</protein>
<reference evidence="6" key="1">
    <citation type="journal article" date="2019" name="Int. J. Syst. Evol. Microbiol.">
        <title>The Global Catalogue of Microorganisms (GCM) 10K type strain sequencing project: providing services to taxonomists for standard genome sequencing and annotation.</title>
        <authorList>
            <consortium name="The Broad Institute Genomics Platform"/>
            <consortium name="The Broad Institute Genome Sequencing Center for Infectious Disease"/>
            <person name="Wu L."/>
            <person name="Ma J."/>
        </authorList>
    </citation>
    <scope>NUCLEOTIDE SEQUENCE [LARGE SCALE GENOMIC DNA]</scope>
    <source>
        <strain evidence="6">JCM 14900</strain>
    </source>
</reference>
<comment type="caution">
    <text evidence="5">The sequence shown here is derived from an EMBL/GenBank/DDBJ whole genome shotgun (WGS) entry which is preliminary data.</text>
</comment>
<dbReference type="InterPro" id="IPR000253">
    <property type="entry name" value="FHA_dom"/>
</dbReference>
<dbReference type="SUPFAM" id="SSF49879">
    <property type="entry name" value="SMAD/FHA domain"/>
    <property type="match status" value="1"/>
</dbReference>
<keyword evidence="1" id="KW-0597">Phosphoprotein</keyword>
<dbReference type="SMART" id="SM00240">
    <property type="entry name" value="FHA"/>
    <property type="match status" value="1"/>
</dbReference>
<dbReference type="InterPro" id="IPR043739">
    <property type="entry name" value="DUF5684"/>
</dbReference>
<sequence>MTVDASTAAAITLLSIVGVAVLYVWTALALAAVFRKSGEQGWKAWVPFLNQAVLLQLGGFSGFLVLFYLLPGLGILIVWVLQTIACHRIGHAFGFGSGMTVLAALLLPVWASIVGFGPERWVGRDEPARASASPSASLPGPAATAYAAPRGLYAPSERPVYGRETHVSAPVPPLPTAPAPGIPGRSSARAMPLPPLDDDVEQTAGPLATRASSPAAPPEGGWGPPPLPARARPVPFAEDDEDDDPFVPSRRSSARATATDEWAALGLSPELEFSGEVTGAIAGAPSPLSAVPEPAVTRVPAASPPMRSREPWAPARSPFPESEDFPDSSGPVSAIVGAPVAGGPLAARSSVSAQTRRREIPDEPVDETVVTRRRRTEWTLLPPSGRAVAITGEVLLLGRRPTADPAHPAAQLIAIDDATVSKTHARLELRERVWFITDLDSTNGIVFTTERGEVDVVPGVAIEAGDRFLLGDAEIRLVRGGE</sequence>
<evidence type="ECO:0000313" key="5">
    <source>
        <dbReference type="EMBL" id="GAA1929423.1"/>
    </source>
</evidence>
<proteinExistence type="predicted"/>
<feature type="domain" description="FHA" evidence="4">
    <location>
        <begin position="395"/>
        <end position="452"/>
    </location>
</feature>
<evidence type="ECO:0000256" key="2">
    <source>
        <dbReference type="SAM" id="MobiDB-lite"/>
    </source>
</evidence>
<feature type="region of interest" description="Disordered" evidence="2">
    <location>
        <begin position="165"/>
        <end position="254"/>
    </location>
</feature>
<accession>A0ABP5B3I5</accession>
<keyword evidence="6" id="KW-1185">Reference proteome</keyword>
<keyword evidence="3" id="KW-0812">Transmembrane</keyword>
<evidence type="ECO:0000256" key="1">
    <source>
        <dbReference type="ARBA" id="ARBA00022553"/>
    </source>
</evidence>
<organism evidence="5 6">
    <name type="scientific">Microbacterium aoyamense</name>
    <dbReference type="NCBI Taxonomy" id="344166"/>
    <lineage>
        <taxon>Bacteria</taxon>
        <taxon>Bacillati</taxon>
        <taxon>Actinomycetota</taxon>
        <taxon>Actinomycetes</taxon>
        <taxon>Micrococcales</taxon>
        <taxon>Microbacteriaceae</taxon>
        <taxon>Microbacterium</taxon>
    </lineage>
</organism>
<keyword evidence="3" id="KW-1133">Transmembrane helix</keyword>
<dbReference type="Pfam" id="PF18936">
    <property type="entry name" value="DUF5684"/>
    <property type="match status" value="1"/>
</dbReference>
<dbReference type="Gene3D" id="2.60.200.20">
    <property type="match status" value="1"/>
</dbReference>
<evidence type="ECO:0000313" key="6">
    <source>
        <dbReference type="Proteomes" id="UP001501343"/>
    </source>
</evidence>
<feature type="transmembrane region" description="Helical" evidence="3">
    <location>
        <begin position="93"/>
        <end position="116"/>
    </location>
</feature>